<evidence type="ECO:0000256" key="1">
    <source>
        <dbReference type="ARBA" id="ARBA00022723"/>
    </source>
</evidence>
<dbReference type="AlphaFoldDB" id="A0A7C3WKC2"/>
<dbReference type="GO" id="GO:0006269">
    <property type="term" value="P:DNA replication, synthesis of primer"/>
    <property type="evidence" value="ECO:0007669"/>
    <property type="project" value="TreeGrafter"/>
</dbReference>
<dbReference type="InterPro" id="IPR050219">
    <property type="entry name" value="DnaG_primase"/>
</dbReference>
<sequence>MPTPAEIKQALDFLAFFENELGKLRPGSNGNSLGFCPFHKDRVPSFSVNLENGLWHCFGCGAAGDVFDFAQRKWNCDFPTALRELARLAGLDPDEETRQREKEGLTLEQFAAAKNLPVDFLIQHGVKQARGKDGRPYVVFAYRGLEGQIIKEATRLRFSLSERPMAKRGGKPHIYGLWRISEMLAEDGELNLVEGESDCLTAWLYGLSAVGVPGKTLLKILGPEFFKDFKNIYVWEEPGAEGWAKEIAARLSSLSHLRIFAMTPPEGIKDLSEAHCRGLDVLATVRAMQAQAVEVSGSQNDHNENHQQNQTFTGKGEEKTQENQEHSDGGRGASVHARDYIARTLPKRE</sequence>
<evidence type="ECO:0000256" key="3">
    <source>
        <dbReference type="ARBA" id="ARBA00022833"/>
    </source>
</evidence>
<evidence type="ECO:0000256" key="2">
    <source>
        <dbReference type="ARBA" id="ARBA00022771"/>
    </source>
</evidence>
<dbReference type="InterPro" id="IPR002694">
    <property type="entry name" value="Znf_CHC2"/>
</dbReference>
<dbReference type="InterPro" id="IPR036977">
    <property type="entry name" value="DNA_primase_Znf_CHC2"/>
</dbReference>
<dbReference type="SUPFAM" id="SSF57783">
    <property type="entry name" value="Zinc beta-ribbon"/>
    <property type="match status" value="1"/>
</dbReference>
<dbReference type="GO" id="GO:0008270">
    <property type="term" value="F:zinc ion binding"/>
    <property type="evidence" value="ECO:0007669"/>
    <property type="project" value="UniProtKB-KW"/>
</dbReference>
<dbReference type="GO" id="GO:0003677">
    <property type="term" value="F:DNA binding"/>
    <property type="evidence" value="ECO:0007669"/>
    <property type="project" value="InterPro"/>
</dbReference>
<feature type="domain" description="Zinc finger CHC2-type" evidence="5">
    <location>
        <begin position="32"/>
        <end position="86"/>
    </location>
</feature>
<evidence type="ECO:0000259" key="5">
    <source>
        <dbReference type="SMART" id="SM00400"/>
    </source>
</evidence>
<name>A0A7C3WKC2_9BACT</name>
<dbReference type="EMBL" id="DTHB01000011">
    <property type="protein sequence ID" value="HGB13753.1"/>
    <property type="molecule type" value="Genomic_DNA"/>
</dbReference>
<organism evidence="6">
    <name type="scientific">Desulfobacca acetoxidans</name>
    <dbReference type="NCBI Taxonomy" id="60893"/>
    <lineage>
        <taxon>Bacteria</taxon>
        <taxon>Pseudomonadati</taxon>
        <taxon>Thermodesulfobacteriota</taxon>
        <taxon>Desulfobaccia</taxon>
        <taxon>Desulfobaccales</taxon>
        <taxon>Desulfobaccaceae</taxon>
        <taxon>Desulfobacca</taxon>
    </lineage>
</organism>
<dbReference type="Gene3D" id="3.90.580.10">
    <property type="entry name" value="Zinc finger, CHC2-type domain"/>
    <property type="match status" value="1"/>
</dbReference>
<keyword evidence="2" id="KW-0863">Zinc-finger</keyword>
<dbReference type="PANTHER" id="PTHR30313">
    <property type="entry name" value="DNA PRIMASE"/>
    <property type="match status" value="1"/>
</dbReference>
<accession>A0A7C3WKC2</accession>
<evidence type="ECO:0000256" key="4">
    <source>
        <dbReference type="SAM" id="MobiDB-lite"/>
    </source>
</evidence>
<dbReference type="GO" id="GO:0005737">
    <property type="term" value="C:cytoplasm"/>
    <property type="evidence" value="ECO:0007669"/>
    <property type="project" value="TreeGrafter"/>
</dbReference>
<keyword evidence="3" id="KW-0862">Zinc</keyword>
<dbReference type="Pfam" id="PF01807">
    <property type="entry name" value="Zn_ribbon_DnaG"/>
    <property type="match status" value="1"/>
</dbReference>
<reference evidence="6" key="1">
    <citation type="journal article" date="2020" name="mSystems">
        <title>Genome- and Community-Level Interaction Insights into Carbon Utilization and Element Cycling Functions of Hydrothermarchaeota in Hydrothermal Sediment.</title>
        <authorList>
            <person name="Zhou Z."/>
            <person name="Liu Y."/>
            <person name="Xu W."/>
            <person name="Pan J."/>
            <person name="Luo Z.H."/>
            <person name="Li M."/>
        </authorList>
    </citation>
    <scope>NUCLEOTIDE SEQUENCE [LARGE SCALE GENOMIC DNA]</scope>
    <source>
        <strain evidence="6">SpSt-776</strain>
    </source>
</reference>
<evidence type="ECO:0000313" key="6">
    <source>
        <dbReference type="EMBL" id="HGB13753.1"/>
    </source>
</evidence>
<protein>
    <recommendedName>
        <fullName evidence="5">Zinc finger CHC2-type domain-containing protein</fullName>
    </recommendedName>
</protein>
<gene>
    <name evidence="6" type="ORF">ENV62_00735</name>
</gene>
<dbReference type="PANTHER" id="PTHR30313:SF2">
    <property type="entry name" value="DNA PRIMASE"/>
    <property type="match status" value="1"/>
</dbReference>
<dbReference type="SMART" id="SM00400">
    <property type="entry name" value="ZnF_CHCC"/>
    <property type="match status" value="1"/>
</dbReference>
<keyword evidence="1" id="KW-0479">Metal-binding</keyword>
<feature type="compositionally biased region" description="Basic and acidic residues" evidence="4">
    <location>
        <begin position="336"/>
        <end position="349"/>
    </location>
</feature>
<dbReference type="CDD" id="cd01029">
    <property type="entry name" value="TOPRIM_primases"/>
    <property type="match status" value="1"/>
</dbReference>
<proteinExistence type="predicted"/>
<dbReference type="InterPro" id="IPR034154">
    <property type="entry name" value="TOPRIM_DnaG/twinkle"/>
</dbReference>
<dbReference type="GO" id="GO:0003899">
    <property type="term" value="F:DNA-directed RNA polymerase activity"/>
    <property type="evidence" value="ECO:0007669"/>
    <property type="project" value="InterPro"/>
</dbReference>
<comment type="caution">
    <text evidence="6">The sequence shown here is derived from an EMBL/GenBank/DDBJ whole genome shotgun (WGS) entry which is preliminary data.</text>
</comment>
<feature type="region of interest" description="Disordered" evidence="4">
    <location>
        <begin position="294"/>
        <end position="349"/>
    </location>
</feature>
<feature type="compositionally biased region" description="Basic and acidic residues" evidence="4">
    <location>
        <begin position="315"/>
        <end position="329"/>
    </location>
</feature>